<dbReference type="InterPro" id="IPR017451">
    <property type="entry name" value="F-box-assoc_interact_dom"/>
</dbReference>
<accession>A0AAX6HHT9</accession>
<dbReference type="InterPro" id="IPR050796">
    <property type="entry name" value="SCF_F-box_component"/>
</dbReference>
<dbReference type="EMBL" id="JANAVB010009363">
    <property type="protein sequence ID" value="KAJ6840589.1"/>
    <property type="molecule type" value="Genomic_DNA"/>
</dbReference>
<dbReference type="InterPro" id="IPR036047">
    <property type="entry name" value="F-box-like_dom_sf"/>
</dbReference>
<feature type="region of interest" description="Disordered" evidence="1">
    <location>
        <begin position="1"/>
        <end position="45"/>
    </location>
</feature>
<dbReference type="Pfam" id="PF00646">
    <property type="entry name" value="F-box"/>
    <property type="match status" value="1"/>
</dbReference>
<reference evidence="3" key="2">
    <citation type="submission" date="2023-04" db="EMBL/GenBank/DDBJ databases">
        <authorList>
            <person name="Bruccoleri R.E."/>
            <person name="Oakeley E.J."/>
            <person name="Faust A.-M."/>
            <person name="Dessus-Babus S."/>
            <person name="Altorfer M."/>
            <person name="Burckhardt D."/>
            <person name="Oertli M."/>
            <person name="Naumann U."/>
            <person name="Petersen F."/>
            <person name="Wong J."/>
        </authorList>
    </citation>
    <scope>NUCLEOTIDE SEQUENCE</scope>
    <source>
        <strain evidence="3">GSM-AAB239-AS_SAM_17_03QT</strain>
        <tissue evidence="3">Leaf</tissue>
    </source>
</reference>
<dbReference type="Proteomes" id="UP001140949">
    <property type="component" value="Unassembled WGS sequence"/>
</dbReference>
<dbReference type="PANTHER" id="PTHR31672">
    <property type="entry name" value="BNACNNG10540D PROTEIN"/>
    <property type="match status" value="1"/>
</dbReference>
<protein>
    <submittedName>
        <fullName evidence="3">F-box protein</fullName>
    </submittedName>
</protein>
<dbReference type="InterPro" id="IPR001810">
    <property type="entry name" value="F-box_dom"/>
</dbReference>
<sequence length="466" mass="52753">MEQYLLPVPTPGRRRSPPSSPAAAAAAAGPPHDPPSPSAVRRYHPQPDHLHHHHIISTACDVNNDVNSSSSSCCCLLPLDVIRSILSKLPVRSILRFRSVSSSWNQLISEPTFVESQLAEANKKPPRILVLTNHNFDSDPTNKIALHALAEGEEEEEEEPRRRRLLFERELASNESSTMMLPYDCDGLVLLYSKTDICVCNPATGETLHLPGFSHGRPLYKDPVQYLGFGLDPVTNLYKVVHFYFHSFDFSDPGETYWEVGLEVFTLGREFQSWRQIDDPTLCWFCPRHDSVSANGSLYWITNNFSIISFRLGDEGLRQLLPPPAAMVYPPQNFPPTRKGDTFIISGGGARLWYVKVNRDAITYDIWELTDERTHSWKSIHRICFQMLATEPILAIPVLVIRDGRYILLSNQEKLQLYDIVTKECKTMLTIEEEDDVNCVDGATLLCPSPYRETLVSMHVVPKSCY</sequence>
<dbReference type="Pfam" id="PF08268">
    <property type="entry name" value="FBA_3"/>
    <property type="match status" value="1"/>
</dbReference>
<dbReference type="PANTHER" id="PTHR31672:SF13">
    <property type="entry name" value="F-BOX PROTEIN CPR30-LIKE"/>
    <property type="match status" value="1"/>
</dbReference>
<comment type="caution">
    <text evidence="3">The sequence shown here is derived from an EMBL/GenBank/DDBJ whole genome shotgun (WGS) entry which is preliminary data.</text>
</comment>
<proteinExistence type="predicted"/>
<evidence type="ECO:0000259" key="2">
    <source>
        <dbReference type="PROSITE" id="PS50181"/>
    </source>
</evidence>
<dbReference type="Gene3D" id="1.20.1280.50">
    <property type="match status" value="1"/>
</dbReference>
<organism evidence="3 4">
    <name type="scientific">Iris pallida</name>
    <name type="common">Sweet iris</name>
    <dbReference type="NCBI Taxonomy" id="29817"/>
    <lineage>
        <taxon>Eukaryota</taxon>
        <taxon>Viridiplantae</taxon>
        <taxon>Streptophyta</taxon>
        <taxon>Embryophyta</taxon>
        <taxon>Tracheophyta</taxon>
        <taxon>Spermatophyta</taxon>
        <taxon>Magnoliopsida</taxon>
        <taxon>Liliopsida</taxon>
        <taxon>Asparagales</taxon>
        <taxon>Iridaceae</taxon>
        <taxon>Iridoideae</taxon>
        <taxon>Irideae</taxon>
        <taxon>Iris</taxon>
    </lineage>
</organism>
<dbReference type="SUPFAM" id="SSF81383">
    <property type="entry name" value="F-box domain"/>
    <property type="match status" value="1"/>
</dbReference>
<dbReference type="PROSITE" id="PS50181">
    <property type="entry name" value="FBOX"/>
    <property type="match status" value="1"/>
</dbReference>
<evidence type="ECO:0000313" key="3">
    <source>
        <dbReference type="EMBL" id="KAJ6840589.1"/>
    </source>
</evidence>
<name>A0AAX6HHT9_IRIPA</name>
<dbReference type="SMART" id="SM00256">
    <property type="entry name" value="FBOX"/>
    <property type="match status" value="1"/>
</dbReference>
<evidence type="ECO:0000256" key="1">
    <source>
        <dbReference type="SAM" id="MobiDB-lite"/>
    </source>
</evidence>
<keyword evidence="4" id="KW-1185">Reference proteome</keyword>
<dbReference type="NCBIfam" id="TIGR01640">
    <property type="entry name" value="F_box_assoc_1"/>
    <property type="match status" value="1"/>
</dbReference>
<feature type="domain" description="F-box" evidence="2">
    <location>
        <begin position="77"/>
        <end position="117"/>
    </location>
</feature>
<dbReference type="AlphaFoldDB" id="A0AAX6HHT9"/>
<dbReference type="CDD" id="cd22157">
    <property type="entry name" value="F-box_AtFBW1-like"/>
    <property type="match status" value="1"/>
</dbReference>
<feature type="compositionally biased region" description="Low complexity" evidence="1">
    <location>
        <begin position="21"/>
        <end position="30"/>
    </location>
</feature>
<dbReference type="InterPro" id="IPR013187">
    <property type="entry name" value="F-box-assoc_dom_typ3"/>
</dbReference>
<reference evidence="3" key="1">
    <citation type="journal article" date="2023" name="GigaByte">
        <title>Genome assembly of the bearded iris, Iris pallida Lam.</title>
        <authorList>
            <person name="Bruccoleri R.E."/>
            <person name="Oakeley E.J."/>
            <person name="Faust A.M.E."/>
            <person name="Altorfer M."/>
            <person name="Dessus-Babus S."/>
            <person name="Burckhardt D."/>
            <person name="Oertli M."/>
            <person name="Naumann U."/>
            <person name="Petersen F."/>
            <person name="Wong J."/>
        </authorList>
    </citation>
    <scope>NUCLEOTIDE SEQUENCE</scope>
    <source>
        <strain evidence="3">GSM-AAB239-AS_SAM_17_03QT</strain>
    </source>
</reference>
<gene>
    <name evidence="3" type="ORF">M6B38_309185</name>
</gene>
<evidence type="ECO:0000313" key="4">
    <source>
        <dbReference type="Proteomes" id="UP001140949"/>
    </source>
</evidence>